<dbReference type="EMBL" id="MNCJ02000325">
    <property type="protein sequence ID" value="KAF5786525.1"/>
    <property type="molecule type" value="Genomic_DNA"/>
</dbReference>
<evidence type="ECO:0000313" key="1">
    <source>
        <dbReference type="EMBL" id="KAF5786525.1"/>
    </source>
</evidence>
<organism evidence="1 2">
    <name type="scientific">Helianthus annuus</name>
    <name type="common">Common sunflower</name>
    <dbReference type="NCBI Taxonomy" id="4232"/>
    <lineage>
        <taxon>Eukaryota</taxon>
        <taxon>Viridiplantae</taxon>
        <taxon>Streptophyta</taxon>
        <taxon>Embryophyta</taxon>
        <taxon>Tracheophyta</taxon>
        <taxon>Spermatophyta</taxon>
        <taxon>Magnoliopsida</taxon>
        <taxon>eudicotyledons</taxon>
        <taxon>Gunneridae</taxon>
        <taxon>Pentapetalae</taxon>
        <taxon>asterids</taxon>
        <taxon>campanulids</taxon>
        <taxon>Asterales</taxon>
        <taxon>Asteraceae</taxon>
        <taxon>Asteroideae</taxon>
        <taxon>Heliantheae alliance</taxon>
        <taxon>Heliantheae</taxon>
        <taxon>Helianthus</taxon>
    </lineage>
</organism>
<name>A0A9K3HYA7_HELAN</name>
<evidence type="ECO:0000313" key="2">
    <source>
        <dbReference type="Proteomes" id="UP000215914"/>
    </source>
</evidence>
<reference evidence="1" key="1">
    <citation type="journal article" date="2017" name="Nature">
        <title>The sunflower genome provides insights into oil metabolism, flowering and Asterid evolution.</title>
        <authorList>
            <person name="Badouin H."/>
            <person name="Gouzy J."/>
            <person name="Grassa C.J."/>
            <person name="Murat F."/>
            <person name="Staton S.E."/>
            <person name="Cottret L."/>
            <person name="Lelandais-Briere C."/>
            <person name="Owens G.L."/>
            <person name="Carrere S."/>
            <person name="Mayjonade B."/>
            <person name="Legrand L."/>
            <person name="Gill N."/>
            <person name="Kane N.C."/>
            <person name="Bowers J.E."/>
            <person name="Hubner S."/>
            <person name="Bellec A."/>
            <person name="Berard A."/>
            <person name="Berges H."/>
            <person name="Blanchet N."/>
            <person name="Boniface M.C."/>
            <person name="Brunel D."/>
            <person name="Catrice O."/>
            <person name="Chaidir N."/>
            <person name="Claudel C."/>
            <person name="Donnadieu C."/>
            <person name="Faraut T."/>
            <person name="Fievet G."/>
            <person name="Helmstetter N."/>
            <person name="King M."/>
            <person name="Knapp S.J."/>
            <person name="Lai Z."/>
            <person name="Le Paslier M.C."/>
            <person name="Lippi Y."/>
            <person name="Lorenzon L."/>
            <person name="Mandel J.R."/>
            <person name="Marage G."/>
            <person name="Marchand G."/>
            <person name="Marquand E."/>
            <person name="Bret-Mestries E."/>
            <person name="Morien E."/>
            <person name="Nambeesan S."/>
            <person name="Nguyen T."/>
            <person name="Pegot-Espagnet P."/>
            <person name="Pouilly N."/>
            <person name="Raftis F."/>
            <person name="Sallet E."/>
            <person name="Schiex T."/>
            <person name="Thomas J."/>
            <person name="Vandecasteele C."/>
            <person name="Vares D."/>
            <person name="Vear F."/>
            <person name="Vautrin S."/>
            <person name="Crespi M."/>
            <person name="Mangin B."/>
            <person name="Burke J.M."/>
            <person name="Salse J."/>
            <person name="Munos S."/>
            <person name="Vincourt P."/>
            <person name="Rieseberg L.H."/>
            <person name="Langlade N.B."/>
        </authorList>
    </citation>
    <scope>NUCLEOTIDE SEQUENCE</scope>
    <source>
        <tissue evidence="1">Leaves</tissue>
    </source>
</reference>
<comment type="caution">
    <text evidence="1">The sequence shown here is derived from an EMBL/GenBank/DDBJ whole genome shotgun (WGS) entry which is preliminary data.</text>
</comment>
<dbReference type="Gramene" id="mRNA:HanXRQr2_Chr10g0441961">
    <property type="protein sequence ID" value="CDS:HanXRQr2_Chr10g0441961.1"/>
    <property type="gene ID" value="HanXRQr2_Chr10g0441961"/>
</dbReference>
<dbReference type="AlphaFoldDB" id="A0A9K3HYA7"/>
<protein>
    <submittedName>
        <fullName evidence="1">Uncharacterized protein</fullName>
    </submittedName>
</protein>
<reference evidence="1" key="2">
    <citation type="submission" date="2020-06" db="EMBL/GenBank/DDBJ databases">
        <title>Helianthus annuus Genome sequencing and assembly Release 2.</title>
        <authorList>
            <person name="Gouzy J."/>
            <person name="Langlade N."/>
            <person name="Munos S."/>
        </authorList>
    </citation>
    <scope>NUCLEOTIDE SEQUENCE</scope>
    <source>
        <tissue evidence="1">Leaves</tissue>
    </source>
</reference>
<keyword evidence="2" id="KW-1185">Reference proteome</keyword>
<gene>
    <name evidence="1" type="ORF">HanXRQr2_Chr10g0441961</name>
</gene>
<proteinExistence type="predicted"/>
<sequence>MYVLPFKHNVQLIHTQSSKFIHSSSNASTIQHGVFKLNIKHVIITFYSLHLTTIHHFLSHIFKHSHTCMIPNIINISESSIYITSSKTHFITTC</sequence>
<dbReference type="Proteomes" id="UP000215914">
    <property type="component" value="Unassembled WGS sequence"/>
</dbReference>
<accession>A0A9K3HYA7</accession>